<protein>
    <submittedName>
        <fullName evidence="1">Uncharacterized protein</fullName>
    </submittedName>
</protein>
<evidence type="ECO:0000313" key="1">
    <source>
        <dbReference type="EMBL" id="MEQ2309887.1"/>
    </source>
</evidence>
<name>A0ABV0ZVM7_9TELE</name>
<evidence type="ECO:0000313" key="2">
    <source>
        <dbReference type="Proteomes" id="UP001469553"/>
    </source>
</evidence>
<dbReference type="Proteomes" id="UP001469553">
    <property type="component" value="Unassembled WGS sequence"/>
</dbReference>
<comment type="caution">
    <text evidence="1">The sequence shown here is derived from an EMBL/GenBank/DDBJ whole genome shotgun (WGS) entry which is preliminary data.</text>
</comment>
<dbReference type="EMBL" id="JAHRIP010075354">
    <property type="protein sequence ID" value="MEQ2309887.1"/>
    <property type="molecule type" value="Genomic_DNA"/>
</dbReference>
<reference evidence="1 2" key="1">
    <citation type="submission" date="2021-06" db="EMBL/GenBank/DDBJ databases">
        <authorList>
            <person name="Palmer J.M."/>
        </authorList>
    </citation>
    <scope>NUCLEOTIDE SEQUENCE [LARGE SCALE GENOMIC DNA]</scope>
    <source>
        <strain evidence="1 2">AS_MEX2019</strain>
        <tissue evidence="1">Muscle</tissue>
    </source>
</reference>
<proteinExistence type="predicted"/>
<keyword evidence="2" id="KW-1185">Reference proteome</keyword>
<organism evidence="1 2">
    <name type="scientific">Ameca splendens</name>
    <dbReference type="NCBI Taxonomy" id="208324"/>
    <lineage>
        <taxon>Eukaryota</taxon>
        <taxon>Metazoa</taxon>
        <taxon>Chordata</taxon>
        <taxon>Craniata</taxon>
        <taxon>Vertebrata</taxon>
        <taxon>Euteleostomi</taxon>
        <taxon>Actinopterygii</taxon>
        <taxon>Neopterygii</taxon>
        <taxon>Teleostei</taxon>
        <taxon>Neoteleostei</taxon>
        <taxon>Acanthomorphata</taxon>
        <taxon>Ovalentaria</taxon>
        <taxon>Atherinomorphae</taxon>
        <taxon>Cyprinodontiformes</taxon>
        <taxon>Goodeidae</taxon>
        <taxon>Ameca</taxon>
    </lineage>
</organism>
<gene>
    <name evidence="1" type="ORF">AMECASPLE_003079</name>
</gene>
<sequence>MDFKGYEFSSQCYIRENRIVAERRERSMNSPYCRFTTLEPALAKGFAGWGSSQNCAMELMVIPRQVELSSTLAQQRWRVSEGSGRVSIFVCVPFSGLASRAQKKAL</sequence>
<accession>A0ABV0ZVM7</accession>